<reference evidence="3 4" key="1">
    <citation type="submission" date="2019-08" db="EMBL/GenBank/DDBJ databases">
        <title>Arthrobacter sp. nov., isolated from plateau pika and Tibetan wild ass.</title>
        <authorList>
            <person name="Ge Y."/>
        </authorList>
    </citation>
    <scope>NUCLEOTIDE SEQUENCE [LARGE SCALE GENOMIC DNA]</scope>
    <source>
        <strain evidence="3 4">785</strain>
    </source>
</reference>
<keyword evidence="1" id="KW-0472">Membrane</keyword>
<keyword evidence="1" id="KW-0812">Transmembrane</keyword>
<feature type="transmembrane region" description="Helical" evidence="1">
    <location>
        <begin position="170"/>
        <end position="189"/>
    </location>
</feature>
<proteinExistence type="predicted"/>
<organism evidence="3 4">
    <name type="scientific">Arthrobacter yangruifuii</name>
    <dbReference type="NCBI Taxonomy" id="2606616"/>
    <lineage>
        <taxon>Bacteria</taxon>
        <taxon>Bacillati</taxon>
        <taxon>Actinomycetota</taxon>
        <taxon>Actinomycetes</taxon>
        <taxon>Micrococcales</taxon>
        <taxon>Micrococcaceae</taxon>
        <taxon>Arthrobacter</taxon>
    </lineage>
</organism>
<keyword evidence="1" id="KW-1133">Transmembrane helix</keyword>
<evidence type="ECO:0000313" key="4">
    <source>
        <dbReference type="Proteomes" id="UP000326852"/>
    </source>
</evidence>
<comment type="caution">
    <text evidence="3">The sequence shown here is derived from an EMBL/GenBank/DDBJ whole genome shotgun (WGS) entry which is preliminary data.</text>
</comment>
<protein>
    <recommendedName>
        <fullName evidence="5">Integral membrane protein</fullName>
    </recommendedName>
</protein>
<dbReference type="Proteomes" id="UP000326852">
    <property type="component" value="Unassembled WGS sequence"/>
</dbReference>
<feature type="signal peptide" evidence="2">
    <location>
        <begin position="1"/>
        <end position="19"/>
    </location>
</feature>
<dbReference type="RefSeq" id="WP_152271553.1">
    <property type="nucleotide sequence ID" value="NZ_VTFX01000001.1"/>
</dbReference>
<evidence type="ECO:0008006" key="5">
    <source>
        <dbReference type="Google" id="ProtNLM"/>
    </source>
</evidence>
<evidence type="ECO:0000313" key="3">
    <source>
        <dbReference type="EMBL" id="KAD4060409.1"/>
    </source>
</evidence>
<keyword evidence="2" id="KW-0732">Signal</keyword>
<name>A0A5N6MT74_9MICC</name>
<dbReference type="AlphaFoldDB" id="A0A5N6MT74"/>
<feature type="chain" id="PRO_5024936201" description="Integral membrane protein" evidence="2">
    <location>
        <begin position="20"/>
        <end position="275"/>
    </location>
</feature>
<sequence length="275" mass="27702">MRTIASFVCGLLAVLLASAAFCGAWLTTNVVSESGFAALGEPLAEDEAFQRELASALSAQVTDSVDVPAPLAGVVGPLITSAVEQVQSLPQYPQAWNDTLHRSYALTFSDTADSSGTPLTLDVGPLVDLVTGKVGGDLSVELPAAGQVPVEIGSAGHAELVRNAERAAEAWPMAAVAAAVAALLALLAARRRSTTFALLGLGTALAGGVLWLAAGMLPGQVSAQQLGSPVASAFAEAFAGQAAASLQTWTIGLMLGGAAACVAGLLARVLRGSRR</sequence>
<accession>A0A5N6MT74</accession>
<feature type="transmembrane region" description="Helical" evidence="1">
    <location>
        <begin position="196"/>
        <end position="217"/>
    </location>
</feature>
<keyword evidence="4" id="KW-1185">Reference proteome</keyword>
<gene>
    <name evidence="3" type="ORF">GD627_05035</name>
</gene>
<feature type="transmembrane region" description="Helical" evidence="1">
    <location>
        <begin position="249"/>
        <end position="270"/>
    </location>
</feature>
<evidence type="ECO:0000256" key="2">
    <source>
        <dbReference type="SAM" id="SignalP"/>
    </source>
</evidence>
<evidence type="ECO:0000256" key="1">
    <source>
        <dbReference type="SAM" id="Phobius"/>
    </source>
</evidence>
<dbReference type="EMBL" id="VTFX01000001">
    <property type="protein sequence ID" value="KAD4060409.1"/>
    <property type="molecule type" value="Genomic_DNA"/>
</dbReference>